<dbReference type="EMBL" id="BLLO01000031">
    <property type="protein sequence ID" value="GFH81244.1"/>
    <property type="molecule type" value="Genomic_DNA"/>
</dbReference>
<evidence type="ECO:0000256" key="1">
    <source>
        <dbReference type="SAM" id="MobiDB-lite"/>
    </source>
</evidence>
<comment type="caution">
    <text evidence="3">The sequence shown here is derived from an EMBL/GenBank/DDBJ whole genome shotgun (WGS) entry which is preliminary data.</text>
</comment>
<proteinExistence type="predicted"/>
<evidence type="ECO:0000313" key="5">
    <source>
        <dbReference type="Proteomes" id="UP000660975"/>
    </source>
</evidence>
<evidence type="ECO:0000313" key="3">
    <source>
        <dbReference type="EMBL" id="GGU74833.1"/>
    </source>
</evidence>
<protein>
    <submittedName>
        <fullName evidence="3">Uncharacterized protein</fullName>
    </submittedName>
</protein>
<dbReference type="AlphaFoldDB" id="A0A8H9HMP8"/>
<sequence>MGTTRARQPAAGRLVGSGRARVADVPAVQLLAALASGSSRLCSGPATKPSSETDMWQVVSVIGFSPQAAGAGVVRSSDRATGVRSVRADRTRRVTAQPSEARLPRPRPRGATGEPPGAAPPSAGPAEGGGPR</sequence>
<keyword evidence="4" id="KW-1185">Reference proteome</keyword>
<feature type="region of interest" description="Disordered" evidence="1">
    <location>
        <begin position="69"/>
        <end position="132"/>
    </location>
</feature>
<gene>
    <name evidence="3" type="ORF">GCM10010227_31480</name>
    <name evidence="2" type="ORF">Sgou_59140</name>
</gene>
<name>A0A8H9HMP8_9ACTN</name>
<evidence type="ECO:0000313" key="2">
    <source>
        <dbReference type="EMBL" id="GFH81244.1"/>
    </source>
</evidence>
<organism evidence="3 5">
    <name type="scientific">Streptomyces gougerotii</name>
    <dbReference type="NCBI Taxonomy" id="53448"/>
    <lineage>
        <taxon>Bacteria</taxon>
        <taxon>Bacillati</taxon>
        <taxon>Actinomycetota</taxon>
        <taxon>Actinomycetes</taxon>
        <taxon>Kitasatosporales</taxon>
        <taxon>Streptomycetaceae</taxon>
        <taxon>Streptomyces</taxon>
        <taxon>Streptomyces diastaticus group</taxon>
    </lineage>
</organism>
<evidence type="ECO:0000313" key="4">
    <source>
        <dbReference type="Proteomes" id="UP000480804"/>
    </source>
</evidence>
<dbReference type="Proteomes" id="UP000480804">
    <property type="component" value="Unassembled WGS sequence"/>
</dbReference>
<reference evidence="2 4" key="2">
    <citation type="submission" date="2020-02" db="EMBL/GenBank/DDBJ databases">
        <title>Whole genome shotgun sequence of Streptomyces gougerotii NBRC 13043.</title>
        <authorList>
            <person name="Ichikawa N."/>
            <person name="Komaki H."/>
            <person name="Tamura T."/>
        </authorList>
    </citation>
    <scope>NUCLEOTIDE SEQUENCE [LARGE SCALE GENOMIC DNA]</scope>
    <source>
        <strain evidence="2 4">NBRC 13043</strain>
    </source>
</reference>
<accession>A0A8H9HMP8</accession>
<dbReference type="Proteomes" id="UP000660975">
    <property type="component" value="Unassembled WGS sequence"/>
</dbReference>
<dbReference type="EMBL" id="BMSC01000008">
    <property type="protein sequence ID" value="GGU74833.1"/>
    <property type="molecule type" value="Genomic_DNA"/>
</dbReference>
<reference evidence="3" key="1">
    <citation type="journal article" date="2014" name="Int. J. Syst. Evol. Microbiol.">
        <title>Complete genome sequence of Corynebacterium casei LMG S-19264T (=DSM 44701T), isolated from a smear-ripened cheese.</title>
        <authorList>
            <consortium name="US DOE Joint Genome Institute (JGI-PGF)"/>
            <person name="Walter F."/>
            <person name="Albersmeier A."/>
            <person name="Kalinowski J."/>
            <person name="Ruckert C."/>
        </authorList>
    </citation>
    <scope>NUCLEOTIDE SEQUENCE</scope>
    <source>
        <strain evidence="3">JCM 4136</strain>
    </source>
</reference>
<reference evidence="3" key="3">
    <citation type="submission" date="2020-09" db="EMBL/GenBank/DDBJ databases">
        <authorList>
            <person name="Sun Q."/>
            <person name="Ohkuma M."/>
        </authorList>
    </citation>
    <scope>NUCLEOTIDE SEQUENCE</scope>
    <source>
        <strain evidence="3">JCM 4136</strain>
    </source>
</reference>